<accession>A0A518G7Y6</accession>
<feature type="compositionally biased region" description="Polar residues" evidence="1">
    <location>
        <begin position="398"/>
        <end position="409"/>
    </location>
</feature>
<dbReference type="EMBL" id="CP036298">
    <property type="protein sequence ID" value="QDV24708.1"/>
    <property type="molecule type" value="Genomic_DNA"/>
</dbReference>
<proteinExistence type="predicted"/>
<dbReference type="PANTHER" id="PTHR45947">
    <property type="entry name" value="SULFOQUINOVOSYL TRANSFERASE SQD2"/>
    <property type="match status" value="1"/>
</dbReference>
<dbReference type="InterPro" id="IPR050194">
    <property type="entry name" value="Glycosyltransferase_grp1"/>
</dbReference>
<dbReference type="OrthoDB" id="232381at2"/>
<dbReference type="RefSeq" id="WP_145078716.1">
    <property type="nucleotide sequence ID" value="NZ_CP036298.1"/>
</dbReference>
<dbReference type="Proteomes" id="UP000318017">
    <property type="component" value="Chromosome"/>
</dbReference>
<keyword evidence="4" id="KW-1185">Reference proteome</keyword>
<dbReference type="GO" id="GO:0016757">
    <property type="term" value="F:glycosyltransferase activity"/>
    <property type="evidence" value="ECO:0007669"/>
    <property type="project" value="TreeGrafter"/>
</dbReference>
<dbReference type="SUPFAM" id="SSF53756">
    <property type="entry name" value="UDP-Glycosyltransferase/glycogen phosphorylase"/>
    <property type="match status" value="1"/>
</dbReference>
<evidence type="ECO:0000259" key="2">
    <source>
        <dbReference type="Pfam" id="PF13439"/>
    </source>
</evidence>
<feature type="domain" description="Glycosyltransferase subfamily 4-like N-terminal" evidence="2">
    <location>
        <begin position="27"/>
        <end position="173"/>
    </location>
</feature>
<dbReference type="InterPro" id="IPR028098">
    <property type="entry name" value="Glyco_trans_4-like_N"/>
</dbReference>
<name>A0A518G7Y6_9BACT</name>
<dbReference type="Gene3D" id="3.40.50.2000">
    <property type="entry name" value="Glycogen Phosphorylase B"/>
    <property type="match status" value="2"/>
</dbReference>
<reference evidence="3 4" key="1">
    <citation type="submission" date="2019-02" db="EMBL/GenBank/DDBJ databases">
        <title>Deep-cultivation of Planctomycetes and their phenomic and genomic characterization uncovers novel biology.</title>
        <authorList>
            <person name="Wiegand S."/>
            <person name="Jogler M."/>
            <person name="Boedeker C."/>
            <person name="Pinto D."/>
            <person name="Vollmers J."/>
            <person name="Rivas-Marin E."/>
            <person name="Kohn T."/>
            <person name="Peeters S.H."/>
            <person name="Heuer A."/>
            <person name="Rast P."/>
            <person name="Oberbeckmann S."/>
            <person name="Bunk B."/>
            <person name="Jeske O."/>
            <person name="Meyerdierks A."/>
            <person name="Storesund J.E."/>
            <person name="Kallscheuer N."/>
            <person name="Luecker S."/>
            <person name="Lage O.M."/>
            <person name="Pohl T."/>
            <person name="Merkel B.J."/>
            <person name="Hornburger P."/>
            <person name="Mueller R.-W."/>
            <person name="Bruemmer F."/>
            <person name="Labrenz M."/>
            <person name="Spormann A.M."/>
            <person name="Op den Camp H."/>
            <person name="Overmann J."/>
            <person name="Amann R."/>
            <person name="Jetten M.S.M."/>
            <person name="Mascher T."/>
            <person name="Medema M.H."/>
            <person name="Devos D.P."/>
            <person name="Kaster A.-K."/>
            <person name="Ovreas L."/>
            <person name="Rohde M."/>
            <person name="Galperin M.Y."/>
            <person name="Jogler C."/>
        </authorList>
    </citation>
    <scope>NUCLEOTIDE SEQUENCE [LARGE SCALE GENOMIC DNA]</scope>
    <source>
        <strain evidence="3 4">Q31a</strain>
    </source>
</reference>
<organism evidence="3 4">
    <name type="scientific">Aureliella helgolandensis</name>
    <dbReference type="NCBI Taxonomy" id="2527968"/>
    <lineage>
        <taxon>Bacteria</taxon>
        <taxon>Pseudomonadati</taxon>
        <taxon>Planctomycetota</taxon>
        <taxon>Planctomycetia</taxon>
        <taxon>Pirellulales</taxon>
        <taxon>Pirellulaceae</taxon>
        <taxon>Aureliella</taxon>
    </lineage>
</organism>
<evidence type="ECO:0000313" key="4">
    <source>
        <dbReference type="Proteomes" id="UP000318017"/>
    </source>
</evidence>
<feature type="region of interest" description="Disordered" evidence="1">
    <location>
        <begin position="388"/>
        <end position="409"/>
    </location>
</feature>
<dbReference type="KEGG" id="ahel:Q31a_30290"/>
<evidence type="ECO:0000256" key="1">
    <source>
        <dbReference type="SAM" id="MobiDB-lite"/>
    </source>
</evidence>
<dbReference type="PANTHER" id="PTHR45947:SF3">
    <property type="entry name" value="SULFOQUINOVOSYL TRANSFERASE SQD2"/>
    <property type="match status" value="1"/>
</dbReference>
<dbReference type="AlphaFoldDB" id="A0A518G7Y6"/>
<sequence length="409" mass="46193">MGDSQRVLILTRQFWPQTTDATLRLSDWAVELHQQGHRVHILSPRWHRSWPNRVQCLELPIQRIDAVPTSPLRVGKYLRAVADYIERECRDFDWIYCDSAEHEASACFARLPPSQRPPVVVRFDPPELHAQPDLRWQPSTMALEVCRKADLVIAPHAAAHQRLLSLGIVDSKILRAASFVARPIDRSKAARRVARQILSEINHDLFIRSTDRVVVCPGELSDSWNVELLIRALAPVIDSQRALRLWILGDGTTRGRYYEALRDRGIHHLVAMPGIFTELTEILQVADLCVFPAAGNGLSWLIPTCMASGLPFLSAESPTARRWLGEHASLHLFTSQNEAALRENLERWWSDPSPYASSAIQLQRNYVAHATKDPLLAAIGEHLKLNAQPRKPAEPAALQQSLVSENKQE</sequence>
<protein>
    <submittedName>
        <fullName evidence="3">Glycosyl transferases group 1</fullName>
    </submittedName>
</protein>
<dbReference type="Pfam" id="PF13692">
    <property type="entry name" value="Glyco_trans_1_4"/>
    <property type="match status" value="1"/>
</dbReference>
<evidence type="ECO:0000313" key="3">
    <source>
        <dbReference type="EMBL" id="QDV24708.1"/>
    </source>
</evidence>
<keyword evidence="3" id="KW-0808">Transferase</keyword>
<dbReference type="CDD" id="cd03801">
    <property type="entry name" value="GT4_PimA-like"/>
    <property type="match status" value="1"/>
</dbReference>
<gene>
    <name evidence="3" type="ORF">Q31a_30290</name>
</gene>
<dbReference type="Pfam" id="PF13439">
    <property type="entry name" value="Glyco_transf_4"/>
    <property type="match status" value="1"/>
</dbReference>